<accession>A4VBX2</accession>
<reference evidence="2" key="2">
    <citation type="journal article" date="2007" name="Appl. Environ. Microbiol.">
        <title>Possible origins of CTnBST, a conjugative transposon found recently in a human colonic Bacteroides strain.</title>
        <authorList>
            <person name="Schlesinger D.J."/>
            <person name="Shoemaker N.B."/>
            <person name="Salyers A.A."/>
        </authorList>
    </citation>
    <scope>NUCLEOTIDE SEQUENCE</scope>
    <source>
        <strain evidence="2">WH207</strain>
    </source>
</reference>
<feature type="domain" description="Transposase IS4-like" evidence="1">
    <location>
        <begin position="121"/>
        <end position="288"/>
    </location>
</feature>
<sequence length="299" mass="34294">MLKHSIQIELFLILWVPKLIYSESPMYTVLDKDTIKNEILPHLSKAKRGYVTQSCLIEVVNAILYKLKTGVNGPFLPVEALFSGKVLSHGAVYHHYNKWSKSGEWKSMWVRLLDKHRNELDMSGVDLDGSHTAALRGGEEVGYQGRKKRKTTNALYLTDRQGLPIAMSSPKSGEHHDVHDIEKVIGDMFNDLEKSHIRVDGLFLNADAGFDCDALRGFLCEKEIIANICINKRRENADDIFVDDELYAERYSIERTNAWMDSFRTLLNRFDTTVANWTSWNYLAFAVLLLKKISRKQKV</sequence>
<gene>
    <name evidence="2" type="ORF">bst032</name>
</gene>
<dbReference type="Pfam" id="PF01609">
    <property type="entry name" value="DDE_Tnp_1"/>
    <property type="match status" value="1"/>
</dbReference>
<dbReference type="GO" id="GO:0004803">
    <property type="term" value="F:transposase activity"/>
    <property type="evidence" value="ECO:0007669"/>
    <property type="project" value="InterPro"/>
</dbReference>
<dbReference type="NCBIfam" id="NF033580">
    <property type="entry name" value="transpos_IS5_3"/>
    <property type="match status" value="1"/>
</dbReference>
<dbReference type="GO" id="GO:0003677">
    <property type="term" value="F:DNA binding"/>
    <property type="evidence" value="ECO:0007669"/>
    <property type="project" value="InterPro"/>
</dbReference>
<protein>
    <recommendedName>
        <fullName evidence="1">Transposase IS4-like domain-containing protein</fullName>
    </recommendedName>
</protein>
<dbReference type="PANTHER" id="PTHR30007">
    <property type="entry name" value="PHP DOMAIN PROTEIN"/>
    <property type="match status" value="1"/>
</dbReference>
<reference evidence="2" key="1">
    <citation type="journal article" date="2003" name="Appl. Environ. Microbiol.">
        <title>A new Bacteroides conjugative transposon that carries an ermB gene.</title>
        <authorList>
            <person name="Gupta A."/>
            <person name="Vlamakis H."/>
            <person name="Shoemaker N."/>
            <person name="Salyers A.A."/>
        </authorList>
    </citation>
    <scope>NUCLEOTIDE SEQUENCE</scope>
    <source>
        <strain evidence="2">WH207</strain>
    </source>
</reference>
<dbReference type="InterPro" id="IPR002559">
    <property type="entry name" value="Transposase_11"/>
</dbReference>
<organism evidence="2">
    <name type="scientific">Bacteroides uniformis</name>
    <dbReference type="NCBI Taxonomy" id="820"/>
    <lineage>
        <taxon>Bacteria</taxon>
        <taxon>Pseudomonadati</taxon>
        <taxon>Bacteroidota</taxon>
        <taxon>Bacteroidia</taxon>
        <taxon>Bacteroidales</taxon>
        <taxon>Bacteroidaceae</taxon>
        <taxon>Bacteroides</taxon>
    </lineage>
</organism>
<dbReference type="PANTHER" id="PTHR30007:SF0">
    <property type="entry name" value="TRANSPOSASE"/>
    <property type="match status" value="1"/>
</dbReference>
<evidence type="ECO:0000313" key="2">
    <source>
        <dbReference type="EMBL" id="ABP57305.1"/>
    </source>
</evidence>
<name>A4VBX2_BACUN</name>
<dbReference type="GO" id="GO:0006313">
    <property type="term" value="P:DNA transposition"/>
    <property type="evidence" value="ECO:0007669"/>
    <property type="project" value="InterPro"/>
</dbReference>
<dbReference type="EMBL" id="AY345595">
    <property type="protein sequence ID" value="ABP57305.1"/>
    <property type="molecule type" value="Genomic_DNA"/>
</dbReference>
<evidence type="ECO:0000259" key="1">
    <source>
        <dbReference type="Pfam" id="PF01609"/>
    </source>
</evidence>
<dbReference type="AlphaFoldDB" id="A4VBX2"/>
<proteinExistence type="predicted"/>